<proteinExistence type="predicted"/>
<protein>
    <submittedName>
        <fullName evidence="2">Uncharacterized protein</fullName>
    </submittedName>
</protein>
<feature type="compositionally biased region" description="Polar residues" evidence="1">
    <location>
        <begin position="196"/>
        <end position="205"/>
    </location>
</feature>
<feature type="region of interest" description="Disordered" evidence="1">
    <location>
        <begin position="101"/>
        <end position="127"/>
    </location>
</feature>
<feature type="region of interest" description="Disordered" evidence="1">
    <location>
        <begin position="189"/>
        <end position="209"/>
    </location>
</feature>
<evidence type="ECO:0000313" key="3">
    <source>
        <dbReference type="Proteomes" id="UP001172155"/>
    </source>
</evidence>
<evidence type="ECO:0000256" key="1">
    <source>
        <dbReference type="SAM" id="MobiDB-lite"/>
    </source>
</evidence>
<accession>A0AA40F7Y9</accession>
<sequence>MASGNVPMSDIFLLPSPDEPLLLLQSGRSFTGVAPKEIFESTTYFNDWDEVARPEYSVPTLGSIHSGNIQAYPASENDQIHSGRSEYQLPRDANLLSRALEDSQDSSLSGKAAGRNGAPPPLAALPLPDPERVAVYPVGGAAGRHPVCQNDTRGLIATNSTSRTHSRITRKLIAKKQMDSLVFQFRAQGRDPHQAKASQQPSTLMRRTRKSVVPKGFSYGNRNICMNCHSVGRKCADSLQHPLQHDRTTTLVVTDSLSPMFTGAIRCNGCVEPRFPRQLFCRVRLEELLPVFSMRPPQHGVMAPTTGTDFTGRIFSGDIVQTMGPAFQSDRSDLWFKIPFNHPSAIEEGDVEQVGQIYRANLPILPPVTIMKRQTKMLIGFAESLIQDRTPMFQLIRSAVLMAKLGYYLFHSLSSEKEQAVLDPLSSGPLDRSQRGIELLQAFGRKFSEFMAMLDSSFHKKPTTQGWVTLVTSTALMFDMFQYVFYLLQVAGRAFGVQYQ</sequence>
<dbReference type="EMBL" id="JAUKUD010000001">
    <property type="protein sequence ID" value="KAK0752888.1"/>
    <property type="molecule type" value="Genomic_DNA"/>
</dbReference>
<dbReference type="Proteomes" id="UP001172155">
    <property type="component" value="Unassembled WGS sequence"/>
</dbReference>
<reference evidence="2" key="1">
    <citation type="submission" date="2023-06" db="EMBL/GenBank/DDBJ databases">
        <title>Genome-scale phylogeny and comparative genomics of the fungal order Sordariales.</title>
        <authorList>
            <consortium name="Lawrence Berkeley National Laboratory"/>
            <person name="Hensen N."/>
            <person name="Bonometti L."/>
            <person name="Westerberg I."/>
            <person name="Brannstrom I.O."/>
            <person name="Guillou S."/>
            <person name="Cros-Aarteil S."/>
            <person name="Calhoun S."/>
            <person name="Haridas S."/>
            <person name="Kuo A."/>
            <person name="Mondo S."/>
            <person name="Pangilinan J."/>
            <person name="Riley R."/>
            <person name="LaButti K."/>
            <person name="Andreopoulos B."/>
            <person name="Lipzen A."/>
            <person name="Chen C."/>
            <person name="Yanf M."/>
            <person name="Daum C."/>
            <person name="Ng V."/>
            <person name="Clum A."/>
            <person name="Steindorff A."/>
            <person name="Ohm R."/>
            <person name="Martin F."/>
            <person name="Silar P."/>
            <person name="Natvig D."/>
            <person name="Lalanne C."/>
            <person name="Gautier V."/>
            <person name="Ament-velasquez S.L."/>
            <person name="Kruys A."/>
            <person name="Hutchinson M.I."/>
            <person name="Powell A.J."/>
            <person name="Barry K."/>
            <person name="Miller A.N."/>
            <person name="Grigoriev I.V."/>
            <person name="Debuchy R."/>
            <person name="Gladieux P."/>
            <person name="Thoren M.H."/>
            <person name="Johannesson H."/>
        </authorList>
    </citation>
    <scope>NUCLEOTIDE SEQUENCE</scope>
    <source>
        <strain evidence="2">SMH3187-1</strain>
    </source>
</reference>
<gene>
    <name evidence="2" type="ORF">B0T18DRAFT_395569</name>
</gene>
<name>A0AA40F7Y9_9PEZI</name>
<comment type="caution">
    <text evidence="2">The sequence shown here is derived from an EMBL/GenBank/DDBJ whole genome shotgun (WGS) entry which is preliminary data.</text>
</comment>
<evidence type="ECO:0000313" key="2">
    <source>
        <dbReference type="EMBL" id="KAK0752888.1"/>
    </source>
</evidence>
<keyword evidence="3" id="KW-1185">Reference proteome</keyword>
<organism evidence="2 3">
    <name type="scientific">Schizothecium vesticola</name>
    <dbReference type="NCBI Taxonomy" id="314040"/>
    <lineage>
        <taxon>Eukaryota</taxon>
        <taxon>Fungi</taxon>
        <taxon>Dikarya</taxon>
        <taxon>Ascomycota</taxon>
        <taxon>Pezizomycotina</taxon>
        <taxon>Sordariomycetes</taxon>
        <taxon>Sordariomycetidae</taxon>
        <taxon>Sordariales</taxon>
        <taxon>Schizotheciaceae</taxon>
        <taxon>Schizothecium</taxon>
    </lineage>
</organism>
<dbReference type="AlphaFoldDB" id="A0AA40F7Y9"/>